<dbReference type="Pfam" id="PF22788">
    <property type="entry name" value="COP9_hel_rpt"/>
    <property type="match status" value="1"/>
</dbReference>
<dbReference type="Ensembl" id="ENSSSCT00040042716.1">
    <property type="protein sequence ID" value="ENSSSCP00040017900.1"/>
    <property type="gene ID" value="ENSSSCG00040031497.1"/>
</dbReference>
<feature type="compositionally biased region" description="Basic residues" evidence="2">
    <location>
        <begin position="230"/>
        <end position="241"/>
    </location>
</feature>
<accession>A0A8D1E6N0</accession>
<dbReference type="AlphaFoldDB" id="A0A8D1E6N0"/>
<evidence type="ECO:0000313" key="4">
    <source>
        <dbReference type="Ensembl" id="ENSSSCP00040017900.1"/>
    </source>
</evidence>
<evidence type="ECO:0000313" key="5">
    <source>
        <dbReference type="Proteomes" id="UP000694722"/>
    </source>
</evidence>
<feature type="domain" description="COP9 signalosome complex subunit 3 N-terminal helical repeats" evidence="3">
    <location>
        <begin position="18"/>
        <end position="208"/>
    </location>
</feature>
<dbReference type="InterPro" id="IPR055089">
    <property type="entry name" value="COP9_N"/>
</dbReference>
<feature type="region of interest" description="Disordered" evidence="2">
    <location>
        <begin position="221"/>
        <end position="252"/>
    </location>
</feature>
<keyword evidence="1" id="KW-0963">Cytoplasm</keyword>
<name>A0A8D1E6N0_PIG</name>
<evidence type="ECO:0000259" key="3">
    <source>
        <dbReference type="Pfam" id="PF22788"/>
    </source>
</evidence>
<protein>
    <submittedName>
        <fullName evidence="4">COP9 signalosome subunit 3</fullName>
    </submittedName>
</protein>
<reference evidence="4" key="1">
    <citation type="submission" date="2025-08" db="UniProtKB">
        <authorList>
            <consortium name="Ensembl"/>
        </authorList>
    </citation>
    <scope>IDENTIFICATION</scope>
</reference>
<proteinExistence type="predicted"/>
<sequence>MASALEQFVNSVRQLSAQGQMTQLCELINKSGELLAKNLSHLDTVLGALDVQEHSLGVLAVLFVKFSMPSAPDFETLFSQAQLFISACNGEHIRYATDTFAGLCHQLTNALVERKQPLRGIGVLKQAIDKMQMSANQLTSVHADLCQLCLLAKCFKPALPYLDVDMVDICKENGAYDARHFLCYYYYGGMVYTGLKNFERALYFYEQVGAPRALEGACPAAHRAPPAAGRRSRGPRPRASRSGRDASLPPLGLEARLGSKAGCSMGSDPSRERSLPDVPKSCLIQSACDGDETLLALGSSHYWGCQGKHPRPHLSLGSAWASGVVEHGWGPRGSDSTGGSNESGETFQATLRWSIVTKVSSSETCKHALHSHRVPACRPGAGRWAPGWP</sequence>
<evidence type="ECO:0000256" key="1">
    <source>
        <dbReference type="ARBA" id="ARBA00022490"/>
    </source>
</evidence>
<dbReference type="PANTHER" id="PTHR10758">
    <property type="entry name" value="26S PROTEASOME NON-ATPASE REGULATORY SUBUNIT 3/COP9 SIGNALOSOME COMPLEX SUBUNIT 3"/>
    <property type="match status" value="1"/>
</dbReference>
<evidence type="ECO:0000256" key="2">
    <source>
        <dbReference type="SAM" id="MobiDB-lite"/>
    </source>
</evidence>
<organism evidence="4 5">
    <name type="scientific">Sus scrofa</name>
    <name type="common">Pig</name>
    <dbReference type="NCBI Taxonomy" id="9823"/>
    <lineage>
        <taxon>Eukaryota</taxon>
        <taxon>Metazoa</taxon>
        <taxon>Chordata</taxon>
        <taxon>Craniata</taxon>
        <taxon>Vertebrata</taxon>
        <taxon>Euteleostomi</taxon>
        <taxon>Mammalia</taxon>
        <taxon>Eutheria</taxon>
        <taxon>Laurasiatheria</taxon>
        <taxon>Artiodactyla</taxon>
        <taxon>Suina</taxon>
        <taxon>Suidae</taxon>
        <taxon>Sus</taxon>
    </lineage>
</organism>
<dbReference type="Proteomes" id="UP000694722">
    <property type="component" value="Unplaced"/>
</dbReference>
<dbReference type="PANTHER" id="PTHR10758:SF1">
    <property type="entry name" value="COP9 SIGNALOSOME COMPLEX SUBUNIT 3"/>
    <property type="match status" value="1"/>
</dbReference>
<dbReference type="InterPro" id="IPR050756">
    <property type="entry name" value="CSN3"/>
</dbReference>